<dbReference type="SUPFAM" id="SSF46689">
    <property type="entry name" value="Homeodomain-like"/>
    <property type="match status" value="1"/>
</dbReference>
<dbReference type="GeneID" id="301841585"/>
<accession>A0A3N2GML3</accession>
<comment type="caution">
    <text evidence="6">The sequence shown here is derived from an EMBL/GenBank/DDBJ whole genome shotgun (WGS) entry which is preliminary data.</text>
</comment>
<dbReference type="PROSITE" id="PS50977">
    <property type="entry name" value="HTH_TETR_2"/>
    <property type="match status" value="1"/>
</dbReference>
<dbReference type="PANTHER" id="PTHR30055:SF234">
    <property type="entry name" value="HTH-TYPE TRANSCRIPTIONAL REGULATOR BETI"/>
    <property type="match status" value="1"/>
</dbReference>
<dbReference type="SUPFAM" id="SSF48498">
    <property type="entry name" value="Tetracyclin repressor-like, C-terminal domain"/>
    <property type="match status" value="1"/>
</dbReference>
<dbReference type="AlphaFoldDB" id="A0A3N2GML3"/>
<dbReference type="InterPro" id="IPR036271">
    <property type="entry name" value="Tet_transcr_reg_TetR-rel_C_sf"/>
</dbReference>
<sequence length="188" mass="20718">MGAGVMRKARADSERNRRRIVEVARRGFAAEGIGLPMREIARRAGVGAATLYRHFPARPDLLDAVLAEQVAACREDVRAALADPDPWRALSAIVRRFGERQLRDRGLNDVLLGSHPEAEAFAEERREHTRALDALVRRARATGAVRPDLAPEDVRVGLMAIASLRGLPPDRAPVAIRRLTELLLAGMR</sequence>
<dbReference type="Proteomes" id="UP000274843">
    <property type="component" value="Unassembled WGS sequence"/>
</dbReference>
<evidence type="ECO:0000259" key="5">
    <source>
        <dbReference type="PROSITE" id="PS50977"/>
    </source>
</evidence>
<dbReference type="Pfam" id="PF00440">
    <property type="entry name" value="TetR_N"/>
    <property type="match status" value="1"/>
</dbReference>
<proteinExistence type="predicted"/>
<keyword evidence="3" id="KW-0804">Transcription</keyword>
<dbReference type="PRINTS" id="PR00455">
    <property type="entry name" value="HTHTETR"/>
</dbReference>
<evidence type="ECO:0000256" key="1">
    <source>
        <dbReference type="ARBA" id="ARBA00023015"/>
    </source>
</evidence>
<keyword evidence="1" id="KW-0805">Transcription regulation</keyword>
<dbReference type="PANTHER" id="PTHR30055">
    <property type="entry name" value="HTH-TYPE TRANSCRIPTIONAL REGULATOR RUTR"/>
    <property type="match status" value="1"/>
</dbReference>
<gene>
    <name evidence="6" type="ORF">EDD35_0087</name>
</gene>
<dbReference type="InterPro" id="IPR001647">
    <property type="entry name" value="HTH_TetR"/>
</dbReference>
<dbReference type="GO" id="GO:0000976">
    <property type="term" value="F:transcription cis-regulatory region binding"/>
    <property type="evidence" value="ECO:0007669"/>
    <property type="project" value="TreeGrafter"/>
</dbReference>
<dbReference type="GO" id="GO:0003700">
    <property type="term" value="F:DNA-binding transcription factor activity"/>
    <property type="evidence" value="ECO:0007669"/>
    <property type="project" value="TreeGrafter"/>
</dbReference>
<dbReference type="EMBL" id="RKHY01000001">
    <property type="protein sequence ID" value="ROS37832.1"/>
    <property type="molecule type" value="Genomic_DNA"/>
</dbReference>
<evidence type="ECO:0000313" key="7">
    <source>
        <dbReference type="Proteomes" id="UP000274843"/>
    </source>
</evidence>
<name>A0A3N2GML3_9PSEU</name>
<reference evidence="6 7" key="1">
    <citation type="submission" date="2018-11" db="EMBL/GenBank/DDBJ databases">
        <title>Sequencing the genomes of 1000 actinobacteria strains.</title>
        <authorList>
            <person name="Klenk H.-P."/>
        </authorList>
    </citation>
    <scope>NUCLEOTIDE SEQUENCE [LARGE SCALE GENOMIC DNA]</scope>
    <source>
        <strain evidence="6 7">DSM 44348</strain>
    </source>
</reference>
<feature type="domain" description="HTH tetR-type" evidence="5">
    <location>
        <begin position="14"/>
        <end position="73"/>
    </location>
</feature>
<organism evidence="6 7">
    <name type="scientific">Amycolatopsis thermoflava</name>
    <dbReference type="NCBI Taxonomy" id="84480"/>
    <lineage>
        <taxon>Bacteria</taxon>
        <taxon>Bacillati</taxon>
        <taxon>Actinomycetota</taxon>
        <taxon>Actinomycetes</taxon>
        <taxon>Pseudonocardiales</taxon>
        <taxon>Pseudonocardiaceae</taxon>
        <taxon>Amycolatopsis</taxon>
        <taxon>Amycolatopsis methanolica group</taxon>
    </lineage>
</organism>
<dbReference type="InterPro" id="IPR050109">
    <property type="entry name" value="HTH-type_TetR-like_transc_reg"/>
</dbReference>
<evidence type="ECO:0000256" key="2">
    <source>
        <dbReference type="ARBA" id="ARBA00023125"/>
    </source>
</evidence>
<dbReference type="Gene3D" id="1.10.357.10">
    <property type="entry name" value="Tetracycline Repressor, domain 2"/>
    <property type="match status" value="1"/>
</dbReference>
<dbReference type="RefSeq" id="WP_123682428.1">
    <property type="nucleotide sequence ID" value="NZ_RKHY01000001.1"/>
</dbReference>
<evidence type="ECO:0000313" key="6">
    <source>
        <dbReference type="EMBL" id="ROS37832.1"/>
    </source>
</evidence>
<protein>
    <submittedName>
        <fullName evidence="6">TetR family transcriptional regulator</fullName>
    </submittedName>
</protein>
<dbReference type="InterPro" id="IPR009057">
    <property type="entry name" value="Homeodomain-like_sf"/>
</dbReference>
<keyword evidence="7" id="KW-1185">Reference proteome</keyword>
<dbReference type="InterPro" id="IPR049445">
    <property type="entry name" value="TetR_SbtR-like_C"/>
</dbReference>
<dbReference type="Pfam" id="PF21597">
    <property type="entry name" value="TetR_C_43"/>
    <property type="match status" value="1"/>
</dbReference>
<evidence type="ECO:0000256" key="4">
    <source>
        <dbReference type="PROSITE-ProRule" id="PRU00335"/>
    </source>
</evidence>
<feature type="DNA-binding region" description="H-T-H motif" evidence="4">
    <location>
        <begin position="36"/>
        <end position="55"/>
    </location>
</feature>
<evidence type="ECO:0000256" key="3">
    <source>
        <dbReference type="ARBA" id="ARBA00023163"/>
    </source>
</evidence>
<keyword evidence="2 4" id="KW-0238">DNA-binding</keyword>